<reference evidence="1 2" key="1">
    <citation type="submission" date="2019-04" db="EMBL/GenBank/DDBJ databases">
        <title>An improved genome assembly and genetic linkage map for asparagus bean, Vigna unguiculata ssp. sesquipedialis.</title>
        <authorList>
            <person name="Xia Q."/>
            <person name="Zhang R."/>
            <person name="Dong Y."/>
        </authorList>
    </citation>
    <scope>NUCLEOTIDE SEQUENCE [LARGE SCALE GENOMIC DNA]</scope>
    <source>
        <tissue evidence="1">Leaf</tissue>
    </source>
</reference>
<dbReference type="AlphaFoldDB" id="A0A4D6LX61"/>
<evidence type="ECO:0000313" key="1">
    <source>
        <dbReference type="EMBL" id="QCD93073.1"/>
    </source>
</evidence>
<organism evidence="1 2">
    <name type="scientific">Vigna unguiculata</name>
    <name type="common">Cowpea</name>
    <dbReference type="NCBI Taxonomy" id="3917"/>
    <lineage>
        <taxon>Eukaryota</taxon>
        <taxon>Viridiplantae</taxon>
        <taxon>Streptophyta</taxon>
        <taxon>Embryophyta</taxon>
        <taxon>Tracheophyta</taxon>
        <taxon>Spermatophyta</taxon>
        <taxon>Magnoliopsida</taxon>
        <taxon>eudicotyledons</taxon>
        <taxon>Gunneridae</taxon>
        <taxon>Pentapetalae</taxon>
        <taxon>rosids</taxon>
        <taxon>fabids</taxon>
        <taxon>Fabales</taxon>
        <taxon>Fabaceae</taxon>
        <taxon>Papilionoideae</taxon>
        <taxon>50 kb inversion clade</taxon>
        <taxon>NPAAA clade</taxon>
        <taxon>indigoferoid/millettioid clade</taxon>
        <taxon>Phaseoleae</taxon>
        <taxon>Vigna</taxon>
    </lineage>
</organism>
<evidence type="ECO:0000313" key="2">
    <source>
        <dbReference type="Proteomes" id="UP000501690"/>
    </source>
</evidence>
<keyword evidence="2" id="KW-1185">Reference proteome</keyword>
<protein>
    <submittedName>
        <fullName evidence="1">Uncharacterized protein</fullName>
    </submittedName>
</protein>
<dbReference type="EMBL" id="CP039349">
    <property type="protein sequence ID" value="QCD93073.1"/>
    <property type="molecule type" value="Genomic_DNA"/>
</dbReference>
<proteinExistence type="predicted"/>
<dbReference type="Proteomes" id="UP000501690">
    <property type="component" value="Linkage Group LG5"/>
</dbReference>
<gene>
    <name evidence="1" type="ORF">DEO72_LG5g1144</name>
</gene>
<name>A0A4D6LX61_VIGUN</name>
<accession>A0A4D6LX61</accession>
<sequence>MRVRVYDHCCPENFVLACENSEMVCYSRLGEWFSPKRNYQKDSPLILSEVLPRRAGAA</sequence>